<dbReference type="AlphaFoldDB" id="X0X4L4"/>
<keyword evidence="1" id="KW-1133">Transmembrane helix</keyword>
<accession>X0X4L4</accession>
<reference evidence="2" key="1">
    <citation type="journal article" date="2014" name="Front. Microbiol.">
        <title>High frequency of phylogenetically diverse reductive dehalogenase-homologous genes in deep subseafloor sedimentary metagenomes.</title>
        <authorList>
            <person name="Kawai M."/>
            <person name="Futagami T."/>
            <person name="Toyoda A."/>
            <person name="Takaki Y."/>
            <person name="Nishi S."/>
            <person name="Hori S."/>
            <person name="Arai W."/>
            <person name="Tsubouchi T."/>
            <person name="Morono Y."/>
            <person name="Uchiyama I."/>
            <person name="Ito T."/>
            <person name="Fujiyama A."/>
            <person name="Inagaki F."/>
            <person name="Takami H."/>
        </authorList>
    </citation>
    <scope>NUCLEOTIDE SEQUENCE</scope>
    <source>
        <strain evidence="2">Expedition CK06-06</strain>
    </source>
</reference>
<evidence type="ECO:0000256" key="1">
    <source>
        <dbReference type="SAM" id="Phobius"/>
    </source>
</evidence>
<keyword evidence="1" id="KW-0812">Transmembrane</keyword>
<organism evidence="2">
    <name type="scientific">marine sediment metagenome</name>
    <dbReference type="NCBI Taxonomy" id="412755"/>
    <lineage>
        <taxon>unclassified sequences</taxon>
        <taxon>metagenomes</taxon>
        <taxon>ecological metagenomes</taxon>
    </lineage>
</organism>
<sequence length="117" mass="13236">YDFLLGLVFLATPGWPFERFNVPPPNHMGYVQFPAALLMIFALMFAAIAWNPVANRGLIIYGVLLKIAYCAVSGWYWVTIDVPVIWKPFTVIDMVMGILFVWAYVVLRNVKPDQPGA</sequence>
<name>X0X4L4_9ZZZZ</name>
<proteinExistence type="predicted"/>
<feature type="transmembrane region" description="Helical" evidence="1">
    <location>
        <begin position="32"/>
        <end position="51"/>
    </location>
</feature>
<evidence type="ECO:0000313" key="2">
    <source>
        <dbReference type="EMBL" id="GAG19941.1"/>
    </source>
</evidence>
<feature type="transmembrane region" description="Helical" evidence="1">
    <location>
        <begin position="84"/>
        <end position="107"/>
    </location>
</feature>
<gene>
    <name evidence="2" type="ORF">S01H1_54778</name>
</gene>
<comment type="caution">
    <text evidence="2">The sequence shown here is derived from an EMBL/GenBank/DDBJ whole genome shotgun (WGS) entry which is preliminary data.</text>
</comment>
<keyword evidence="1" id="KW-0472">Membrane</keyword>
<feature type="transmembrane region" description="Helical" evidence="1">
    <location>
        <begin position="58"/>
        <end position="78"/>
    </location>
</feature>
<dbReference type="EMBL" id="BARS01035562">
    <property type="protein sequence ID" value="GAG19941.1"/>
    <property type="molecule type" value="Genomic_DNA"/>
</dbReference>
<protein>
    <submittedName>
        <fullName evidence="2">Uncharacterized protein</fullName>
    </submittedName>
</protein>
<feature type="non-terminal residue" evidence="2">
    <location>
        <position position="1"/>
    </location>
</feature>